<dbReference type="InterPro" id="IPR036271">
    <property type="entry name" value="Tet_transcr_reg_TetR-rel_C_sf"/>
</dbReference>
<gene>
    <name evidence="4" type="ORF">F9B16_27595</name>
</gene>
<dbReference type="InterPro" id="IPR050109">
    <property type="entry name" value="HTH-type_TetR-like_transc_reg"/>
</dbReference>
<name>A0A6L3VSU4_9ACTN</name>
<dbReference type="OrthoDB" id="3404594at2"/>
<dbReference type="AlphaFoldDB" id="A0A6L3VSU4"/>
<accession>A0A6L3VSU4</accession>
<keyword evidence="5" id="KW-1185">Reference proteome</keyword>
<feature type="DNA-binding region" description="H-T-H motif" evidence="2">
    <location>
        <begin position="26"/>
        <end position="45"/>
    </location>
</feature>
<sequence>MGGTEEDRLIETATRIFAELGYDGTSLQMIADAAGLGIGAVRSVAATKADLYRAVMRNADEVEEAALRDALAVFTPDRSGVLMLADAYLDFYVSHPQVLALWQHRWMGDAADLPDLEELYTQPLSRDIADTVRGLVPPDVDPDYLIWSVVWCVYGFLTGGLVRSGPGEPPRRHTPSSAPCPHDDVEGFRAFLHTMLDHLFTPLPRPPA</sequence>
<dbReference type="InterPro" id="IPR009057">
    <property type="entry name" value="Homeodomain-like_sf"/>
</dbReference>
<evidence type="ECO:0000256" key="1">
    <source>
        <dbReference type="ARBA" id="ARBA00023125"/>
    </source>
</evidence>
<dbReference type="InterPro" id="IPR001647">
    <property type="entry name" value="HTH_TetR"/>
</dbReference>
<evidence type="ECO:0000256" key="2">
    <source>
        <dbReference type="PROSITE-ProRule" id="PRU00335"/>
    </source>
</evidence>
<evidence type="ECO:0000259" key="3">
    <source>
        <dbReference type="PROSITE" id="PS50977"/>
    </source>
</evidence>
<dbReference type="EMBL" id="WBMR01000093">
    <property type="protein sequence ID" value="KAB2374398.1"/>
    <property type="molecule type" value="Genomic_DNA"/>
</dbReference>
<dbReference type="GO" id="GO:0000976">
    <property type="term" value="F:transcription cis-regulatory region binding"/>
    <property type="evidence" value="ECO:0007669"/>
    <property type="project" value="TreeGrafter"/>
</dbReference>
<dbReference type="Gene3D" id="1.10.357.10">
    <property type="entry name" value="Tetracycline Repressor, domain 2"/>
    <property type="match status" value="1"/>
</dbReference>
<dbReference type="Proteomes" id="UP000483004">
    <property type="component" value="Unassembled WGS sequence"/>
</dbReference>
<dbReference type="PANTHER" id="PTHR30055:SF219">
    <property type="entry name" value="TRANSCRIPTIONAL REGULATORY PROTEIN"/>
    <property type="match status" value="1"/>
</dbReference>
<feature type="domain" description="HTH tetR-type" evidence="3">
    <location>
        <begin position="3"/>
        <end position="63"/>
    </location>
</feature>
<reference evidence="4 5" key="1">
    <citation type="submission" date="2019-09" db="EMBL/GenBank/DDBJ databases">
        <title>Actinomadura physcomitrii sp. nov., a novel actinomycete isolated from moss [Physcomitrium sphaericum (Ludw) Fuernr].</title>
        <authorList>
            <person name="Liu C."/>
            <person name="Zhuang X."/>
        </authorList>
    </citation>
    <scope>NUCLEOTIDE SEQUENCE [LARGE SCALE GENOMIC DNA]</scope>
    <source>
        <strain evidence="4 5">CYP1-1B</strain>
    </source>
</reference>
<organism evidence="4 5">
    <name type="scientific">Actinomadura montaniterrae</name>
    <dbReference type="NCBI Taxonomy" id="1803903"/>
    <lineage>
        <taxon>Bacteria</taxon>
        <taxon>Bacillati</taxon>
        <taxon>Actinomycetota</taxon>
        <taxon>Actinomycetes</taxon>
        <taxon>Streptosporangiales</taxon>
        <taxon>Thermomonosporaceae</taxon>
        <taxon>Actinomadura</taxon>
    </lineage>
</organism>
<proteinExistence type="predicted"/>
<dbReference type="SUPFAM" id="SSF48498">
    <property type="entry name" value="Tetracyclin repressor-like, C-terminal domain"/>
    <property type="match status" value="1"/>
</dbReference>
<comment type="caution">
    <text evidence="4">The sequence shown here is derived from an EMBL/GenBank/DDBJ whole genome shotgun (WGS) entry which is preliminary data.</text>
</comment>
<dbReference type="RefSeq" id="WP_151543120.1">
    <property type="nucleotide sequence ID" value="NZ_WBMR01000093.1"/>
</dbReference>
<keyword evidence="1 2" id="KW-0238">DNA-binding</keyword>
<evidence type="ECO:0000313" key="4">
    <source>
        <dbReference type="EMBL" id="KAB2374398.1"/>
    </source>
</evidence>
<protein>
    <submittedName>
        <fullName evidence="4">TetR/AcrR family transcriptional regulator</fullName>
    </submittedName>
</protein>
<dbReference type="SUPFAM" id="SSF46689">
    <property type="entry name" value="Homeodomain-like"/>
    <property type="match status" value="1"/>
</dbReference>
<dbReference type="PROSITE" id="PS50977">
    <property type="entry name" value="HTH_TETR_2"/>
    <property type="match status" value="1"/>
</dbReference>
<dbReference type="PANTHER" id="PTHR30055">
    <property type="entry name" value="HTH-TYPE TRANSCRIPTIONAL REGULATOR RUTR"/>
    <property type="match status" value="1"/>
</dbReference>
<dbReference type="Pfam" id="PF00440">
    <property type="entry name" value="TetR_N"/>
    <property type="match status" value="1"/>
</dbReference>
<evidence type="ECO:0000313" key="5">
    <source>
        <dbReference type="Proteomes" id="UP000483004"/>
    </source>
</evidence>
<dbReference type="GO" id="GO:0003700">
    <property type="term" value="F:DNA-binding transcription factor activity"/>
    <property type="evidence" value="ECO:0007669"/>
    <property type="project" value="TreeGrafter"/>
</dbReference>